<gene>
    <name evidence="4" type="ORF">DMY87_16435</name>
</gene>
<accession>A0ABX5NSF8</accession>
<feature type="domain" description="FAD dependent oxidoreductase" evidence="3">
    <location>
        <begin position="20"/>
        <end position="412"/>
    </location>
</feature>
<dbReference type="Pfam" id="PF01266">
    <property type="entry name" value="DAO"/>
    <property type="match status" value="1"/>
</dbReference>
<dbReference type="Proteomes" id="UP000247536">
    <property type="component" value="Unassembled WGS sequence"/>
</dbReference>
<keyword evidence="2" id="KW-0560">Oxidoreductase</keyword>
<reference evidence="4 5" key="1">
    <citation type="submission" date="2018-06" db="EMBL/GenBank/DDBJ databases">
        <title>Rhizobium wuzhouense sp. nov., isolated from roots of Oryza officinalis.</title>
        <authorList>
            <person name="Yuan T."/>
        </authorList>
    </citation>
    <scope>NUCLEOTIDE SEQUENCE [LARGE SCALE GENOMIC DNA]</scope>
    <source>
        <strain evidence="4 5">W44</strain>
    </source>
</reference>
<comment type="caution">
    <text evidence="4">The sequence shown here is derived from an EMBL/GenBank/DDBJ whole genome shotgun (WGS) entry which is preliminary data.</text>
</comment>
<evidence type="ECO:0000259" key="3">
    <source>
        <dbReference type="Pfam" id="PF01266"/>
    </source>
</evidence>
<evidence type="ECO:0000256" key="1">
    <source>
        <dbReference type="ARBA" id="ARBA00009410"/>
    </source>
</evidence>
<comment type="similarity">
    <text evidence="1">Belongs to the DadA oxidoreductase family.</text>
</comment>
<organism evidence="4 5">
    <name type="scientific">Rhizobium wuzhouense</name>
    <dbReference type="NCBI Taxonomy" id="1986026"/>
    <lineage>
        <taxon>Bacteria</taxon>
        <taxon>Pseudomonadati</taxon>
        <taxon>Pseudomonadota</taxon>
        <taxon>Alphaproteobacteria</taxon>
        <taxon>Hyphomicrobiales</taxon>
        <taxon>Rhizobiaceae</taxon>
        <taxon>Rhizobium/Agrobacterium group</taxon>
        <taxon>Rhizobium</taxon>
    </lineage>
</organism>
<proteinExistence type="inferred from homology"/>
<sequence>MAPTILPVQTASSFPAQTTVVVIGGGIVGLTAALVLAERGVPVVLLEKGRVAGEQSSRNLGWIRKMGRSAPDVPMAQAADRLWAQMPERVGMDVGYRQAGIMYLARTEAEMEMHRQWMKTVEGLQLDSQMLSAREIDDRVPGGKGTWAGGIYTASDGRAEPTLAPSAIARAAIAKGAVIVENCAVRTLVRSAGRVTGVVTERGEIRCDQVLLAGALWSRKFLANLGVSLPTLPLVCSVIRTAPMEGPTEIAVGGPDFSFRKRLDGGYTITQRGALGAPLMLDHLLIGLRYLHMLRGQRQLLRISLGSDFMKDISLPRRWGAKSRSPFERVRVMDPPANPDINAEAMRNLTAAWPLFADAVIEEVWAGMMDITPDSLPVIGPVAGIPGLTLATGFSGHGFGTGPAAGQLAADLVTASSTPLLDPTPYRLERFS</sequence>
<dbReference type="RefSeq" id="WP_110792735.1">
    <property type="nucleotide sequence ID" value="NZ_QJRY01000006.1"/>
</dbReference>
<dbReference type="SUPFAM" id="SSF51905">
    <property type="entry name" value="FAD/NAD(P)-binding domain"/>
    <property type="match status" value="1"/>
</dbReference>
<keyword evidence="5" id="KW-1185">Reference proteome</keyword>
<name>A0ABX5NSF8_9HYPH</name>
<protein>
    <submittedName>
        <fullName evidence="4">D-amino-acid oxidase</fullName>
    </submittedName>
</protein>
<evidence type="ECO:0000256" key="2">
    <source>
        <dbReference type="ARBA" id="ARBA00023002"/>
    </source>
</evidence>
<dbReference type="EMBL" id="QJRY01000006">
    <property type="protein sequence ID" value="PYB71789.1"/>
    <property type="molecule type" value="Genomic_DNA"/>
</dbReference>
<dbReference type="InterPro" id="IPR036188">
    <property type="entry name" value="FAD/NAD-bd_sf"/>
</dbReference>
<evidence type="ECO:0000313" key="5">
    <source>
        <dbReference type="Proteomes" id="UP000247536"/>
    </source>
</evidence>
<dbReference type="PANTHER" id="PTHR13847">
    <property type="entry name" value="SARCOSINE DEHYDROGENASE-RELATED"/>
    <property type="match status" value="1"/>
</dbReference>
<dbReference type="Gene3D" id="3.50.50.60">
    <property type="entry name" value="FAD/NAD(P)-binding domain"/>
    <property type="match status" value="2"/>
</dbReference>
<dbReference type="PANTHER" id="PTHR13847:SF280">
    <property type="entry name" value="D-AMINO ACID DEHYDROGENASE"/>
    <property type="match status" value="1"/>
</dbReference>
<dbReference type="Gene3D" id="3.30.9.10">
    <property type="entry name" value="D-Amino Acid Oxidase, subunit A, domain 2"/>
    <property type="match status" value="2"/>
</dbReference>
<dbReference type="InterPro" id="IPR006076">
    <property type="entry name" value="FAD-dep_OxRdtase"/>
</dbReference>
<evidence type="ECO:0000313" key="4">
    <source>
        <dbReference type="EMBL" id="PYB71789.1"/>
    </source>
</evidence>